<proteinExistence type="predicted"/>
<dbReference type="InterPro" id="IPR047153">
    <property type="entry name" value="TRIM45/56/19-like"/>
</dbReference>
<dbReference type="PROSITE" id="PS50119">
    <property type="entry name" value="ZF_BBOX"/>
    <property type="match status" value="2"/>
</dbReference>
<dbReference type="SUPFAM" id="SSF57845">
    <property type="entry name" value="B-box zinc-binding domain"/>
    <property type="match status" value="1"/>
</dbReference>
<evidence type="ECO:0000313" key="3">
    <source>
        <dbReference type="EnsemblMetazoa" id="G7384.4:cds"/>
    </source>
</evidence>
<accession>A0A8W8NUU7</accession>
<dbReference type="Gene3D" id="3.30.160.60">
    <property type="entry name" value="Classic Zinc Finger"/>
    <property type="match status" value="1"/>
</dbReference>
<feature type="domain" description="B box-type" evidence="2">
    <location>
        <begin position="145"/>
        <end position="186"/>
    </location>
</feature>
<keyword evidence="1" id="KW-0863">Zinc-finger</keyword>
<dbReference type="CDD" id="cd19756">
    <property type="entry name" value="Bbox2"/>
    <property type="match status" value="1"/>
</dbReference>
<organism evidence="3 4">
    <name type="scientific">Magallana gigas</name>
    <name type="common">Pacific oyster</name>
    <name type="synonym">Crassostrea gigas</name>
    <dbReference type="NCBI Taxonomy" id="29159"/>
    <lineage>
        <taxon>Eukaryota</taxon>
        <taxon>Metazoa</taxon>
        <taxon>Spiralia</taxon>
        <taxon>Lophotrochozoa</taxon>
        <taxon>Mollusca</taxon>
        <taxon>Bivalvia</taxon>
        <taxon>Autobranchia</taxon>
        <taxon>Pteriomorphia</taxon>
        <taxon>Ostreida</taxon>
        <taxon>Ostreoidea</taxon>
        <taxon>Ostreidae</taxon>
        <taxon>Magallana</taxon>
    </lineage>
</organism>
<feature type="domain" description="B box-type" evidence="2">
    <location>
        <begin position="82"/>
        <end position="132"/>
    </location>
</feature>
<keyword evidence="4" id="KW-1185">Reference proteome</keyword>
<dbReference type="Gene3D" id="2.120.10.30">
    <property type="entry name" value="TolB, C-terminal domain"/>
    <property type="match status" value="1"/>
</dbReference>
<evidence type="ECO:0000313" key="4">
    <source>
        <dbReference type="Proteomes" id="UP000005408"/>
    </source>
</evidence>
<dbReference type="SUPFAM" id="SSF63825">
    <property type="entry name" value="YWTD domain"/>
    <property type="match status" value="1"/>
</dbReference>
<dbReference type="InterPro" id="IPR000315">
    <property type="entry name" value="Znf_B-box"/>
</dbReference>
<name>A0A8W8NUU7_MAGGI</name>
<keyword evidence="1" id="KW-0479">Metal-binding</keyword>
<evidence type="ECO:0000256" key="1">
    <source>
        <dbReference type="PROSITE-ProRule" id="PRU00024"/>
    </source>
</evidence>
<dbReference type="GO" id="GO:0008270">
    <property type="term" value="F:zinc ion binding"/>
    <property type="evidence" value="ECO:0007669"/>
    <property type="project" value="UniProtKB-KW"/>
</dbReference>
<dbReference type="AlphaFoldDB" id="A0A8W8NUU7"/>
<dbReference type="PANTHER" id="PTHR25462">
    <property type="entry name" value="BONUS, ISOFORM C-RELATED"/>
    <property type="match status" value="1"/>
</dbReference>
<evidence type="ECO:0000259" key="2">
    <source>
        <dbReference type="PROSITE" id="PS50119"/>
    </source>
</evidence>
<dbReference type="InterPro" id="IPR011042">
    <property type="entry name" value="6-blade_b-propeller_TolB-like"/>
</dbReference>
<reference evidence="3" key="1">
    <citation type="submission" date="2022-08" db="UniProtKB">
        <authorList>
            <consortium name="EnsemblMetazoa"/>
        </authorList>
    </citation>
    <scope>IDENTIFICATION</scope>
    <source>
        <strain evidence="3">05x7-T-G4-1.051#20</strain>
    </source>
</reference>
<dbReference type="PANTHER" id="PTHR25462:SF296">
    <property type="entry name" value="MEIOTIC P26, ISOFORM F"/>
    <property type="match status" value="1"/>
</dbReference>
<protein>
    <recommendedName>
        <fullName evidence="2">B box-type domain-containing protein</fullName>
    </recommendedName>
</protein>
<sequence>MFISDQVKALLTTETNSKDEDNTLRFFLTFGLNQCKSTEPRLGFHCPLCREYIPSDGASGKPEDWAGLFPRNDILQKMIDKLDIQFCEPCLRDNDHEEALNYCLQCNEYLCKLCTKYHKKSMASLDHRIFKISEMESIEIVPKLEVANICHEHQNEKVQLYCHDHEQPCCALCGGTEHRKCEKVDTLENAVRFLKESGEMDSILNKIKTFKKRLLNAKTRQEKNVSEIESTVDENIAKNEKIFLDLAERLDKMKTVYTDEMCSNLKKGKAKLQSGIEKFEDALLYVSYCESGIEQAKGSENLSEAMVKFITAKEKFQKISNLEFKEMYLKICAVESPSWRKFMELKNIAEVEYVESFRPLDFDIRNIELTKCKEITIKDGMVYNGFFLPEKRFLIIDYKHNGPCLMYDENWESIHVNDSLGKPYDATRIRDELYITDVSAKTIEVFALADFQKLRSIDMHHPIYGITNLNDILYIACGDKILKVDDSGHVLQNYDLDGLNTDHIITTNSGLIVYSNWCLDTVTAMCDEGQVVWEYRSPDLKYPQELETDSCENLYVTGAHSHNVHVLSSSGDKIRIIEDIQSPYFFKINEDEGIICVCSEKEKIIVYQIAISYTLRYFLMIPTKHNFLSLSTFMKSGLVMSSNTRTTVRPWSTRGCCHSLFPSHKCCPLRPHPIPTETEDRDC</sequence>
<dbReference type="EnsemblMetazoa" id="G7384.4">
    <property type="protein sequence ID" value="G7384.4:cds"/>
    <property type="gene ID" value="G7384"/>
</dbReference>
<dbReference type="Proteomes" id="UP000005408">
    <property type="component" value="Unassembled WGS sequence"/>
</dbReference>
<keyword evidence="1" id="KW-0862">Zinc</keyword>